<evidence type="ECO:0000256" key="1">
    <source>
        <dbReference type="ARBA" id="ARBA00012528"/>
    </source>
</evidence>
<comment type="catalytic activity">
    <reaction evidence="2">
        <text>2 GTP = 3',3'-c-di-GMP + 2 diphosphate</text>
        <dbReference type="Rhea" id="RHEA:24898"/>
        <dbReference type="ChEBI" id="CHEBI:33019"/>
        <dbReference type="ChEBI" id="CHEBI:37565"/>
        <dbReference type="ChEBI" id="CHEBI:58805"/>
        <dbReference type="EC" id="2.7.7.65"/>
    </reaction>
</comment>
<dbReference type="InterPro" id="IPR043128">
    <property type="entry name" value="Rev_trsase/Diguanyl_cyclase"/>
</dbReference>
<evidence type="ECO:0000313" key="5">
    <source>
        <dbReference type="Proteomes" id="UP000000647"/>
    </source>
</evidence>
<evidence type="ECO:0000313" key="4">
    <source>
        <dbReference type="EMBL" id="ABM61254.1"/>
    </source>
</evidence>
<dbReference type="GO" id="GO:0043709">
    <property type="term" value="P:cell adhesion involved in single-species biofilm formation"/>
    <property type="evidence" value="ECO:0007669"/>
    <property type="project" value="TreeGrafter"/>
</dbReference>
<dbReference type="EMBL" id="CP000544">
    <property type="protein sequence ID" value="ABM61254.1"/>
    <property type="molecule type" value="Genomic_DNA"/>
</dbReference>
<evidence type="ECO:0000259" key="3">
    <source>
        <dbReference type="PROSITE" id="PS50887"/>
    </source>
</evidence>
<dbReference type="Pfam" id="PF00990">
    <property type="entry name" value="GGDEF"/>
    <property type="match status" value="1"/>
</dbReference>
<reference evidence="5" key="1">
    <citation type="submission" date="2006-12" db="EMBL/GenBank/DDBJ databases">
        <title>Complete sequence of Halorhodospira halophila SL1.</title>
        <authorList>
            <consortium name="US DOE Joint Genome Institute"/>
            <person name="Copeland A."/>
            <person name="Lucas S."/>
            <person name="Lapidus A."/>
            <person name="Barry K."/>
            <person name="Detter J.C."/>
            <person name="Glavina del Rio T."/>
            <person name="Hammon N."/>
            <person name="Israni S."/>
            <person name="Dalin E."/>
            <person name="Tice H."/>
            <person name="Pitluck S."/>
            <person name="Saunders E."/>
            <person name="Brettin T."/>
            <person name="Bruce D."/>
            <person name="Han C."/>
            <person name="Tapia R."/>
            <person name="Schmutz J."/>
            <person name="Larimer F."/>
            <person name="Land M."/>
            <person name="Hauser L."/>
            <person name="Kyrpides N."/>
            <person name="Mikhailova N."/>
            <person name="Hoff W."/>
            <person name="Richardson P."/>
        </authorList>
    </citation>
    <scope>NUCLEOTIDE SEQUENCE [LARGE SCALE GENOMIC DNA]</scope>
    <source>
        <strain evidence="5">DSM 244 / SL1</strain>
    </source>
</reference>
<dbReference type="InterPro" id="IPR050469">
    <property type="entry name" value="Diguanylate_Cyclase"/>
</dbReference>
<reference evidence="4 5" key="2">
    <citation type="journal article" date="2013" name="Stand. Genomic Sci.">
        <title>Complete genome sequence of Halorhodospira halophila SL1.</title>
        <authorList>
            <person name="Challacombe J.F."/>
            <person name="Majid S."/>
            <person name="Deole R."/>
            <person name="Brettin T.S."/>
            <person name="Bruce D."/>
            <person name="Delano S.F."/>
            <person name="Detter J.C."/>
            <person name="Gleasner C.D."/>
            <person name="Han C.S."/>
            <person name="Misra M."/>
            <person name="Reitenga K.G."/>
            <person name="Mikhailova N."/>
            <person name="Woyke T."/>
            <person name="Pitluck S."/>
            <person name="Nolan M."/>
            <person name="Land M.L."/>
            <person name="Saunders E."/>
            <person name="Tapia R."/>
            <person name="Lapidus A."/>
            <person name="Ivanova N."/>
            <person name="Hoff W.D."/>
        </authorList>
    </citation>
    <scope>NUCLEOTIDE SEQUENCE [LARGE SCALE GENOMIC DNA]</scope>
    <source>
        <strain evidence="5">DSM 244 / SL1</strain>
    </source>
</reference>
<dbReference type="AlphaFoldDB" id="A1WU92"/>
<feature type="domain" description="GGDEF" evidence="3">
    <location>
        <begin position="177"/>
        <end position="311"/>
    </location>
</feature>
<dbReference type="PANTHER" id="PTHR45138:SF9">
    <property type="entry name" value="DIGUANYLATE CYCLASE DGCM-RELATED"/>
    <property type="match status" value="1"/>
</dbReference>
<dbReference type="Proteomes" id="UP000000647">
    <property type="component" value="Chromosome"/>
</dbReference>
<dbReference type="KEGG" id="hha:Hhal_0466"/>
<dbReference type="SMART" id="SM00267">
    <property type="entry name" value="GGDEF"/>
    <property type="match status" value="1"/>
</dbReference>
<gene>
    <name evidence="4" type="ordered locus">Hhal_0466</name>
</gene>
<name>A1WU92_HALHL</name>
<protein>
    <recommendedName>
        <fullName evidence="1">diguanylate cyclase</fullName>
        <ecNumber evidence="1">2.7.7.65</ecNumber>
    </recommendedName>
</protein>
<proteinExistence type="predicted"/>
<dbReference type="PROSITE" id="PS50887">
    <property type="entry name" value="GGDEF"/>
    <property type="match status" value="1"/>
</dbReference>
<dbReference type="GO" id="GO:1902201">
    <property type="term" value="P:negative regulation of bacterial-type flagellum-dependent cell motility"/>
    <property type="evidence" value="ECO:0007669"/>
    <property type="project" value="TreeGrafter"/>
</dbReference>
<sequence length="320" mass="34810">MSAQHAAHAQADTITALGAYLTTLAESHGQDEVAQALCEIATQTLPRSCGELWQLSLDREGWYHGGGWQTGTVLPPQGYTLRATLPRGPTDELRLPLQAHGLTVGEVRAPYEGLESEQEQQLLQTLSTAAAISLSGHLLQRRVRHRNVRDPLTGLFNRRYLEDTLERELHRARRVNAGLVLIRLEVDTLDAFAAEHGSETADRLMQAMADAVHHAFRGSDVCCRAGDDGFGILLPDASLDNGAMRAEAVREELAELRIHQRGRPLGPVTVSAGVAAYPDHSSNRDLLLDAAESAVTRARDEGGDVLRIAELVSPPNPNQI</sequence>
<dbReference type="SUPFAM" id="SSF55073">
    <property type="entry name" value="Nucleotide cyclase"/>
    <property type="match status" value="1"/>
</dbReference>
<dbReference type="InterPro" id="IPR000160">
    <property type="entry name" value="GGDEF_dom"/>
</dbReference>
<dbReference type="GO" id="GO:0052621">
    <property type="term" value="F:diguanylate cyclase activity"/>
    <property type="evidence" value="ECO:0007669"/>
    <property type="project" value="UniProtKB-EC"/>
</dbReference>
<accession>A1WU92</accession>
<dbReference type="CDD" id="cd01949">
    <property type="entry name" value="GGDEF"/>
    <property type="match status" value="1"/>
</dbReference>
<dbReference type="PANTHER" id="PTHR45138">
    <property type="entry name" value="REGULATORY COMPONENTS OF SENSORY TRANSDUCTION SYSTEM"/>
    <property type="match status" value="1"/>
</dbReference>
<keyword evidence="5" id="KW-1185">Reference proteome</keyword>
<dbReference type="STRING" id="349124.Hhal_0466"/>
<dbReference type="eggNOG" id="COG2199">
    <property type="taxonomic scope" value="Bacteria"/>
</dbReference>
<dbReference type="DNASU" id="4711525"/>
<dbReference type="NCBIfam" id="TIGR00254">
    <property type="entry name" value="GGDEF"/>
    <property type="match status" value="1"/>
</dbReference>
<dbReference type="Gene3D" id="3.30.70.270">
    <property type="match status" value="1"/>
</dbReference>
<evidence type="ECO:0000256" key="2">
    <source>
        <dbReference type="ARBA" id="ARBA00034247"/>
    </source>
</evidence>
<dbReference type="OrthoDB" id="5792296at2"/>
<dbReference type="GO" id="GO:0005886">
    <property type="term" value="C:plasma membrane"/>
    <property type="evidence" value="ECO:0007669"/>
    <property type="project" value="TreeGrafter"/>
</dbReference>
<dbReference type="RefSeq" id="WP_011813277.1">
    <property type="nucleotide sequence ID" value="NC_008789.1"/>
</dbReference>
<organism evidence="4 5">
    <name type="scientific">Halorhodospira halophila (strain DSM 244 / SL1)</name>
    <name type="common">Ectothiorhodospira halophila (strain DSM 244 / SL1)</name>
    <dbReference type="NCBI Taxonomy" id="349124"/>
    <lineage>
        <taxon>Bacteria</taxon>
        <taxon>Pseudomonadati</taxon>
        <taxon>Pseudomonadota</taxon>
        <taxon>Gammaproteobacteria</taxon>
        <taxon>Chromatiales</taxon>
        <taxon>Ectothiorhodospiraceae</taxon>
        <taxon>Halorhodospira</taxon>
    </lineage>
</organism>
<dbReference type="InterPro" id="IPR029787">
    <property type="entry name" value="Nucleotide_cyclase"/>
</dbReference>
<dbReference type="EC" id="2.7.7.65" evidence="1"/>
<dbReference type="HOGENOM" id="CLU_000445_11_24_6"/>